<dbReference type="AlphaFoldDB" id="A0A1E7WME2"/>
<sequence>MNIPFLDLKAINLSQQDDIEQAMRRVLQSGWYVLGKEVATFEQAFANYCGTRHAIGVANGLDAIFLLLKAYGVGPGDEVIVPSNTYIATWLAATHCGATPVPVEPVEGTYNLDPARVAAAITPRTRAIIPVHLYGQAADMDPLMALAEQHGLKVIEDAAQAHGALYRGRKVGALGHAAAFSFYPGKNLGALGDGGAITTDDDALAQKLRTLRNYGSQKKYHNEMAGFNSRLDELQAAVLSVKLPALDQQNAARAAIAAVYNIQLADVPGLRLPEVAEWAESAWHLYVVRHAQRDALAARLADAGVGTLVHYPLPPHLQPAYAQLGLAEGRLPIAEAIHREVLSLPMGPTMTVEQAAKVAAAVRAAVAGL</sequence>
<keyword evidence="6" id="KW-0808">Transferase</keyword>
<gene>
    <name evidence="6" type="primary">fdtB</name>
    <name evidence="6" type="ORF">DUPY_24230</name>
</gene>
<dbReference type="InterPro" id="IPR015422">
    <property type="entry name" value="PyrdxlP-dep_Trfase_small"/>
</dbReference>
<organism evidence="6 7">
    <name type="scientific">Duganella phyllosphaerae</name>
    <dbReference type="NCBI Taxonomy" id="762836"/>
    <lineage>
        <taxon>Bacteria</taxon>
        <taxon>Pseudomonadati</taxon>
        <taxon>Pseudomonadota</taxon>
        <taxon>Betaproteobacteria</taxon>
        <taxon>Burkholderiales</taxon>
        <taxon>Oxalobacteraceae</taxon>
        <taxon>Telluria group</taxon>
        <taxon>Duganella</taxon>
    </lineage>
</organism>
<dbReference type="EMBL" id="LROM01000084">
    <property type="protein sequence ID" value="OFA00219.1"/>
    <property type="molecule type" value="Genomic_DNA"/>
</dbReference>
<evidence type="ECO:0000313" key="7">
    <source>
        <dbReference type="Proteomes" id="UP000175989"/>
    </source>
</evidence>
<dbReference type="GO" id="GO:0000271">
    <property type="term" value="P:polysaccharide biosynthetic process"/>
    <property type="evidence" value="ECO:0007669"/>
    <property type="project" value="TreeGrafter"/>
</dbReference>
<dbReference type="InterPro" id="IPR015424">
    <property type="entry name" value="PyrdxlP-dep_Trfase"/>
</dbReference>
<dbReference type="PATRIC" id="fig|762836.4.peg.2501"/>
<dbReference type="InterPro" id="IPR015421">
    <property type="entry name" value="PyrdxlP-dep_Trfase_major"/>
</dbReference>
<comment type="caution">
    <text evidence="6">The sequence shown here is derived from an EMBL/GenBank/DDBJ whole genome shotgun (WGS) entry which is preliminary data.</text>
</comment>
<dbReference type="Gene3D" id="3.40.640.10">
    <property type="entry name" value="Type I PLP-dependent aspartate aminotransferase-like (Major domain)"/>
    <property type="match status" value="1"/>
</dbReference>
<dbReference type="GO" id="GO:0008483">
    <property type="term" value="F:transaminase activity"/>
    <property type="evidence" value="ECO:0007669"/>
    <property type="project" value="UniProtKB-KW"/>
</dbReference>
<feature type="modified residue" description="N6-(pyridoxal phosphate)lysine" evidence="4">
    <location>
        <position position="186"/>
    </location>
</feature>
<dbReference type="Pfam" id="PF01041">
    <property type="entry name" value="DegT_DnrJ_EryC1"/>
    <property type="match status" value="1"/>
</dbReference>
<evidence type="ECO:0000313" key="6">
    <source>
        <dbReference type="EMBL" id="OFA00219.1"/>
    </source>
</evidence>
<protein>
    <submittedName>
        <fullName evidence="6">dTDP-3-amino-3,6-dideoxy-alpha-D-galactopyranose transaminase</fullName>
        <ecNumber evidence="6">2.6.1.90</ecNumber>
    </submittedName>
</protein>
<dbReference type="PIRSF" id="PIRSF000390">
    <property type="entry name" value="PLP_StrS"/>
    <property type="match status" value="1"/>
</dbReference>
<dbReference type="FunFam" id="3.40.640.10:FF:000089">
    <property type="entry name" value="Aminotransferase, DegT/DnrJ/EryC1/StrS family"/>
    <property type="match status" value="1"/>
</dbReference>
<name>A0A1E7WME2_9BURK</name>
<dbReference type="Proteomes" id="UP000175989">
    <property type="component" value="Unassembled WGS sequence"/>
</dbReference>
<accession>A0A1E7WME2</accession>
<evidence type="ECO:0000256" key="2">
    <source>
        <dbReference type="ARBA" id="ARBA00037999"/>
    </source>
</evidence>
<dbReference type="Gene3D" id="3.90.1150.10">
    <property type="entry name" value="Aspartate Aminotransferase, domain 1"/>
    <property type="match status" value="1"/>
</dbReference>
<keyword evidence="7" id="KW-1185">Reference proteome</keyword>
<dbReference type="PANTHER" id="PTHR30244">
    <property type="entry name" value="TRANSAMINASE"/>
    <property type="match status" value="1"/>
</dbReference>
<keyword evidence="6" id="KW-0032">Aminotransferase</keyword>
<dbReference type="PANTHER" id="PTHR30244:SF36">
    <property type="entry name" value="3-OXO-GLUCOSE-6-PHOSPHATE:GLUTAMATE AMINOTRANSFERASE"/>
    <property type="match status" value="1"/>
</dbReference>
<evidence type="ECO:0000256" key="1">
    <source>
        <dbReference type="ARBA" id="ARBA00022898"/>
    </source>
</evidence>
<dbReference type="OrthoDB" id="9804264at2"/>
<feature type="active site" description="Proton acceptor" evidence="3">
    <location>
        <position position="186"/>
    </location>
</feature>
<dbReference type="GO" id="GO:0030170">
    <property type="term" value="F:pyridoxal phosphate binding"/>
    <property type="evidence" value="ECO:0007669"/>
    <property type="project" value="UniProtKB-ARBA"/>
</dbReference>
<evidence type="ECO:0000256" key="5">
    <source>
        <dbReference type="RuleBase" id="RU004508"/>
    </source>
</evidence>
<keyword evidence="1 4" id="KW-0663">Pyridoxal phosphate</keyword>
<dbReference type="RefSeq" id="WP_070248384.1">
    <property type="nucleotide sequence ID" value="NZ_LROM01000084.1"/>
</dbReference>
<dbReference type="EC" id="2.6.1.90" evidence="6"/>
<dbReference type="CDD" id="cd00616">
    <property type="entry name" value="AHBA_syn"/>
    <property type="match status" value="1"/>
</dbReference>
<evidence type="ECO:0000256" key="3">
    <source>
        <dbReference type="PIRSR" id="PIRSR000390-1"/>
    </source>
</evidence>
<comment type="similarity">
    <text evidence="2 5">Belongs to the DegT/DnrJ/EryC1 family.</text>
</comment>
<evidence type="ECO:0000256" key="4">
    <source>
        <dbReference type="PIRSR" id="PIRSR000390-2"/>
    </source>
</evidence>
<dbReference type="InterPro" id="IPR000653">
    <property type="entry name" value="DegT/StrS_aminotransferase"/>
</dbReference>
<reference evidence="7" key="1">
    <citation type="journal article" date="2016" name="Front. Microbiol.">
        <title>Molecular Keys to the Janthinobacterium and Duganella spp. Interaction with the Plant Pathogen Fusarium graminearum.</title>
        <authorList>
            <person name="Haack F.S."/>
            <person name="Poehlein A."/>
            <person name="Kroger C."/>
            <person name="Voigt C.A."/>
            <person name="Piepenbring M."/>
            <person name="Bode H.B."/>
            <person name="Daniel R."/>
            <person name="Schafer W."/>
            <person name="Streit W.R."/>
        </authorList>
    </citation>
    <scope>NUCLEOTIDE SEQUENCE [LARGE SCALE GENOMIC DNA]</scope>
    <source>
        <strain evidence="7">T54</strain>
    </source>
</reference>
<dbReference type="SUPFAM" id="SSF53383">
    <property type="entry name" value="PLP-dependent transferases"/>
    <property type="match status" value="1"/>
</dbReference>
<proteinExistence type="inferred from homology"/>